<keyword evidence="4 7" id="KW-0812">Transmembrane</keyword>
<accession>A0A1X7FTF9</accession>
<dbReference type="GO" id="GO:0022857">
    <property type="term" value="F:transmembrane transporter activity"/>
    <property type="evidence" value="ECO:0007669"/>
    <property type="project" value="InterPro"/>
</dbReference>
<dbReference type="Pfam" id="PF05977">
    <property type="entry name" value="MFS_3"/>
    <property type="match status" value="1"/>
</dbReference>
<dbReference type="GO" id="GO:0005886">
    <property type="term" value="C:plasma membrane"/>
    <property type="evidence" value="ECO:0007669"/>
    <property type="project" value="UniProtKB-SubCell"/>
</dbReference>
<evidence type="ECO:0000256" key="7">
    <source>
        <dbReference type="SAM" id="Phobius"/>
    </source>
</evidence>
<feature type="transmembrane region" description="Helical" evidence="7">
    <location>
        <begin position="88"/>
        <end position="110"/>
    </location>
</feature>
<keyword evidence="5 7" id="KW-1133">Transmembrane helix</keyword>
<dbReference type="EMBL" id="FXAH01000011">
    <property type="protein sequence ID" value="SMF58522.1"/>
    <property type="molecule type" value="Genomic_DNA"/>
</dbReference>
<proteinExistence type="predicted"/>
<dbReference type="Gene3D" id="1.20.1250.20">
    <property type="entry name" value="MFS general substrate transporter like domains"/>
    <property type="match status" value="1"/>
</dbReference>
<keyword evidence="6 7" id="KW-0472">Membrane</keyword>
<name>A0A1X7FTF9_TRICW</name>
<organism evidence="9 10">
    <name type="scientific">Trinickia caryophylli</name>
    <name type="common">Paraburkholderia caryophylli</name>
    <dbReference type="NCBI Taxonomy" id="28094"/>
    <lineage>
        <taxon>Bacteria</taxon>
        <taxon>Pseudomonadati</taxon>
        <taxon>Pseudomonadota</taxon>
        <taxon>Betaproteobacteria</taxon>
        <taxon>Burkholderiales</taxon>
        <taxon>Burkholderiaceae</taxon>
        <taxon>Trinickia</taxon>
    </lineage>
</organism>
<protein>
    <submittedName>
        <fullName evidence="9">Predicted arabinose efflux permease, MFS family</fullName>
    </submittedName>
</protein>
<keyword evidence="10" id="KW-1185">Reference proteome</keyword>
<feature type="transmembrane region" description="Helical" evidence="7">
    <location>
        <begin position="27"/>
        <end position="49"/>
    </location>
</feature>
<dbReference type="Proteomes" id="UP000192911">
    <property type="component" value="Unassembled WGS sequence"/>
</dbReference>
<feature type="transmembrane region" description="Helical" evidence="7">
    <location>
        <begin position="55"/>
        <end position="76"/>
    </location>
</feature>
<feature type="transmembrane region" description="Helical" evidence="7">
    <location>
        <begin position="265"/>
        <end position="283"/>
    </location>
</feature>
<dbReference type="OrthoDB" id="7283966at2"/>
<keyword evidence="3" id="KW-1003">Cell membrane</keyword>
<dbReference type="AlphaFoldDB" id="A0A1X7FTF9"/>
<evidence type="ECO:0000256" key="6">
    <source>
        <dbReference type="ARBA" id="ARBA00023136"/>
    </source>
</evidence>
<dbReference type="InterPro" id="IPR010290">
    <property type="entry name" value="TM_effector"/>
</dbReference>
<dbReference type="CDD" id="cd06173">
    <property type="entry name" value="MFS_MefA_like"/>
    <property type="match status" value="1"/>
</dbReference>
<sequence length="413" mass="43223">MATHSTATTRADSDAPLFSIKPFRLLLAIRVLSTLGIQMLLVAIGWQMYALTHDAWALALVGLYQFLPVLLLTPPAGYAADHWRRTRIVSVSLAIQTVAAAGLAVATFRHGMTRDALLWVSLLLGAARAFQLPALQALAPSTVPPAQFSRAMAVFSMGSQTSIIVGPALGGFLAVFGLGLVYAVSATALFVGMAMAAQLSVHGQTAVQKGPLLEALVGGLRFVWQKPIVLAAISLDLFAVLFGGATALLPIYAGDILHGGPAMLGWLRAAPAVGALAMSLCLARRPPRHRVGVTLLGAVVIFGLATVVFGISTSFWLSEIALIVSGAADAVSVVIRQTLVQLETPDHMRGRVSAVNAVFIGASNQLGEFESGAAASWLGPVAAVVSGGLLTCFVAVMWAWRFPQLTKRTSLEG</sequence>
<dbReference type="SUPFAM" id="SSF103473">
    <property type="entry name" value="MFS general substrate transporter"/>
    <property type="match status" value="1"/>
</dbReference>
<dbReference type="PANTHER" id="PTHR23513:SF9">
    <property type="entry name" value="ENTEROBACTIN EXPORTER ENTS"/>
    <property type="match status" value="1"/>
</dbReference>
<evidence type="ECO:0000259" key="8">
    <source>
        <dbReference type="PROSITE" id="PS50850"/>
    </source>
</evidence>
<dbReference type="InterPro" id="IPR020846">
    <property type="entry name" value="MFS_dom"/>
</dbReference>
<evidence type="ECO:0000256" key="5">
    <source>
        <dbReference type="ARBA" id="ARBA00022989"/>
    </source>
</evidence>
<dbReference type="PROSITE" id="PS50850">
    <property type="entry name" value="MFS"/>
    <property type="match status" value="1"/>
</dbReference>
<dbReference type="RefSeq" id="WP_085229004.1">
    <property type="nucleotide sequence ID" value="NZ_BSQD01000008.1"/>
</dbReference>
<feature type="domain" description="Major facilitator superfamily (MFS) profile" evidence="8">
    <location>
        <begin position="163"/>
        <end position="413"/>
    </location>
</feature>
<keyword evidence="2" id="KW-0813">Transport</keyword>
<evidence type="ECO:0000256" key="1">
    <source>
        <dbReference type="ARBA" id="ARBA00004651"/>
    </source>
</evidence>
<feature type="transmembrane region" description="Helical" evidence="7">
    <location>
        <begin position="228"/>
        <end position="253"/>
    </location>
</feature>
<feature type="transmembrane region" description="Helical" evidence="7">
    <location>
        <begin position="151"/>
        <end position="174"/>
    </location>
</feature>
<evidence type="ECO:0000313" key="10">
    <source>
        <dbReference type="Proteomes" id="UP000192911"/>
    </source>
</evidence>
<dbReference type="PANTHER" id="PTHR23513">
    <property type="entry name" value="INTEGRAL MEMBRANE EFFLUX PROTEIN-RELATED"/>
    <property type="match status" value="1"/>
</dbReference>
<reference evidence="10" key="1">
    <citation type="submission" date="2017-04" db="EMBL/GenBank/DDBJ databases">
        <authorList>
            <person name="Varghese N."/>
            <person name="Submissions S."/>
        </authorList>
    </citation>
    <scope>NUCLEOTIDE SEQUENCE [LARGE SCALE GENOMIC DNA]</scope>
    <source>
        <strain evidence="10">Ballard 720</strain>
    </source>
</reference>
<gene>
    <name evidence="9" type="ORF">SAMN06295900_111107</name>
</gene>
<evidence type="ECO:0000256" key="3">
    <source>
        <dbReference type="ARBA" id="ARBA00022475"/>
    </source>
</evidence>
<evidence type="ECO:0000256" key="2">
    <source>
        <dbReference type="ARBA" id="ARBA00022448"/>
    </source>
</evidence>
<dbReference type="GeneID" id="95552953"/>
<dbReference type="STRING" id="28094.SAMN06295900_111107"/>
<evidence type="ECO:0000256" key="4">
    <source>
        <dbReference type="ARBA" id="ARBA00022692"/>
    </source>
</evidence>
<evidence type="ECO:0000313" key="9">
    <source>
        <dbReference type="EMBL" id="SMF58522.1"/>
    </source>
</evidence>
<feature type="transmembrane region" description="Helical" evidence="7">
    <location>
        <begin position="295"/>
        <end position="317"/>
    </location>
</feature>
<feature type="transmembrane region" description="Helical" evidence="7">
    <location>
        <begin position="377"/>
        <end position="400"/>
    </location>
</feature>
<dbReference type="InterPro" id="IPR036259">
    <property type="entry name" value="MFS_trans_sf"/>
</dbReference>
<comment type="subcellular location">
    <subcellularLocation>
        <location evidence="1">Cell membrane</location>
        <topology evidence="1">Multi-pass membrane protein</topology>
    </subcellularLocation>
</comment>